<accession>A0A6C0DI80</accession>
<proteinExistence type="predicted"/>
<organism evidence="1">
    <name type="scientific">viral metagenome</name>
    <dbReference type="NCBI Taxonomy" id="1070528"/>
    <lineage>
        <taxon>unclassified sequences</taxon>
        <taxon>metagenomes</taxon>
        <taxon>organismal metagenomes</taxon>
    </lineage>
</organism>
<sequence length="88" mass="9780">MSGYYLPSRSFPPYLQPMPTLGTSGRTSVAVLVGSSRAGAGCSGRIYDWLKQHNQLESVINSPQFKAIQRRTQLELGYIGGNTYNYYI</sequence>
<name>A0A6C0DI80_9ZZZZ</name>
<dbReference type="EMBL" id="MN739614">
    <property type="protein sequence ID" value="QHT15950.1"/>
    <property type="molecule type" value="Genomic_DNA"/>
</dbReference>
<evidence type="ECO:0000313" key="1">
    <source>
        <dbReference type="EMBL" id="QHT15950.1"/>
    </source>
</evidence>
<reference evidence="1" key="1">
    <citation type="journal article" date="2020" name="Nature">
        <title>Giant virus diversity and host interactions through global metagenomics.</title>
        <authorList>
            <person name="Schulz F."/>
            <person name="Roux S."/>
            <person name="Paez-Espino D."/>
            <person name="Jungbluth S."/>
            <person name="Walsh D.A."/>
            <person name="Denef V.J."/>
            <person name="McMahon K.D."/>
            <person name="Konstantinidis K.T."/>
            <person name="Eloe-Fadrosh E.A."/>
            <person name="Kyrpides N.C."/>
            <person name="Woyke T."/>
        </authorList>
    </citation>
    <scope>NUCLEOTIDE SEQUENCE</scope>
    <source>
        <strain evidence="1">GVMAG-M-3300023174-182</strain>
    </source>
</reference>
<protein>
    <submittedName>
        <fullName evidence="1">Uncharacterized protein</fullName>
    </submittedName>
</protein>
<dbReference type="AlphaFoldDB" id="A0A6C0DI80"/>